<evidence type="ECO:0000259" key="3">
    <source>
        <dbReference type="PROSITE" id="PS50102"/>
    </source>
</evidence>
<gene>
    <name evidence="4" type="ORF">CEURO_LOCUS11829</name>
</gene>
<dbReference type="GO" id="GO:0005737">
    <property type="term" value="C:cytoplasm"/>
    <property type="evidence" value="ECO:0007669"/>
    <property type="project" value="TreeGrafter"/>
</dbReference>
<dbReference type="GO" id="GO:0005634">
    <property type="term" value="C:nucleus"/>
    <property type="evidence" value="ECO:0007669"/>
    <property type="project" value="TreeGrafter"/>
</dbReference>
<evidence type="ECO:0000313" key="4">
    <source>
        <dbReference type="EMBL" id="CAH9092056.1"/>
    </source>
</evidence>
<dbReference type="PANTHER" id="PTHR14738:SF32">
    <property type="entry name" value="RNA BINDING (RRM_RBD_RNP MOTIFS) FAMILY PROTEIN"/>
    <property type="match status" value="1"/>
</dbReference>
<dbReference type="SMART" id="SM00360">
    <property type="entry name" value="RRM"/>
    <property type="match status" value="1"/>
</dbReference>
<dbReference type="AlphaFoldDB" id="A0A9P0ZAR0"/>
<dbReference type="GO" id="GO:0043488">
    <property type="term" value="P:regulation of mRNA stability"/>
    <property type="evidence" value="ECO:0007669"/>
    <property type="project" value="InterPro"/>
</dbReference>
<dbReference type="Gene3D" id="1.20.1390.10">
    <property type="entry name" value="PWI domain"/>
    <property type="match status" value="1"/>
</dbReference>
<dbReference type="Pfam" id="PF00076">
    <property type="entry name" value="RRM_1"/>
    <property type="match status" value="1"/>
</dbReference>
<dbReference type="Pfam" id="PF01480">
    <property type="entry name" value="PWI"/>
    <property type="match status" value="1"/>
</dbReference>
<dbReference type="Gene3D" id="3.30.70.330">
    <property type="match status" value="1"/>
</dbReference>
<feature type="region of interest" description="Disordered" evidence="2">
    <location>
        <begin position="608"/>
        <end position="633"/>
    </location>
</feature>
<feature type="compositionally biased region" description="Polar residues" evidence="2">
    <location>
        <begin position="620"/>
        <end position="633"/>
    </location>
</feature>
<dbReference type="OrthoDB" id="4726at2759"/>
<organism evidence="4 5">
    <name type="scientific">Cuscuta europaea</name>
    <name type="common">European dodder</name>
    <dbReference type="NCBI Taxonomy" id="41803"/>
    <lineage>
        <taxon>Eukaryota</taxon>
        <taxon>Viridiplantae</taxon>
        <taxon>Streptophyta</taxon>
        <taxon>Embryophyta</taxon>
        <taxon>Tracheophyta</taxon>
        <taxon>Spermatophyta</taxon>
        <taxon>Magnoliopsida</taxon>
        <taxon>eudicotyledons</taxon>
        <taxon>Gunneridae</taxon>
        <taxon>Pentapetalae</taxon>
        <taxon>asterids</taxon>
        <taxon>lamiids</taxon>
        <taxon>Solanales</taxon>
        <taxon>Convolvulaceae</taxon>
        <taxon>Cuscuteae</taxon>
        <taxon>Cuscuta</taxon>
        <taxon>Cuscuta subgen. Cuscuta</taxon>
    </lineage>
</organism>
<dbReference type="PANTHER" id="PTHR14738">
    <property type="entry name" value="ZINC FINGER CCCH DOMAIN-CONTAINING PROTEIN 14"/>
    <property type="match status" value="1"/>
</dbReference>
<dbReference type="PROSITE" id="PS50102">
    <property type="entry name" value="RRM"/>
    <property type="match status" value="1"/>
</dbReference>
<dbReference type="InterPro" id="IPR012677">
    <property type="entry name" value="Nucleotide-bd_a/b_plait_sf"/>
</dbReference>
<dbReference type="InterPro" id="IPR000504">
    <property type="entry name" value="RRM_dom"/>
</dbReference>
<evidence type="ECO:0000256" key="1">
    <source>
        <dbReference type="PROSITE-ProRule" id="PRU00176"/>
    </source>
</evidence>
<dbReference type="Proteomes" id="UP001152484">
    <property type="component" value="Unassembled WGS sequence"/>
</dbReference>
<comment type="caution">
    <text evidence="4">The sequence shown here is derived from an EMBL/GenBank/DDBJ whole genome shotgun (WGS) entry which is preliminary data.</text>
</comment>
<dbReference type="GO" id="GO:0008143">
    <property type="term" value="F:poly(A) binding"/>
    <property type="evidence" value="ECO:0007669"/>
    <property type="project" value="InterPro"/>
</dbReference>
<evidence type="ECO:0000256" key="2">
    <source>
        <dbReference type="SAM" id="MobiDB-lite"/>
    </source>
</evidence>
<keyword evidence="5" id="KW-1185">Reference proteome</keyword>
<evidence type="ECO:0000313" key="5">
    <source>
        <dbReference type="Proteomes" id="UP001152484"/>
    </source>
</evidence>
<feature type="compositionally biased region" description="Basic and acidic residues" evidence="2">
    <location>
        <begin position="178"/>
        <end position="196"/>
    </location>
</feature>
<reference evidence="4" key="1">
    <citation type="submission" date="2022-07" db="EMBL/GenBank/DDBJ databases">
        <authorList>
            <person name="Macas J."/>
            <person name="Novak P."/>
            <person name="Neumann P."/>
        </authorList>
    </citation>
    <scope>NUCLEOTIDE SEQUENCE</scope>
</reference>
<accession>A0A9P0ZAR0</accession>
<sequence length="653" mass="72171">MGSGDDQAFRVNFSSEGVAKLREQVQLKLMEFMGDYTDDTLVEYVMVLLRNGRNKGEAKNELDVFLGDDSNSFVSWLWDHLGSNLNLYVQQQEAPPDVVVKIRPSSVEHAGSNEMHHVKSVSGQVKPDMPRSRHKREWKGLLRDTDEHPAVVVNTSYHEVGNKLKLASAVRSASPEPEVQRKRSQPEDVPTKKRESISQANIAAPRRLLQFAVRDALATSRQSNLGSEPSLKRLRSVVSTPMGESSNEEHQHIIRSIARFTNPMDTATKAVAEAAKDVKKYRSSANVFDRLGSDPDMSRTRVQHELMEDIPEDEKYVDVAEVPIICHQRSDFNEQYADLNGIRVVGQGAMDISHNRSFVGISSENSLLVEHIVGDGSDGIMHNKSLMDRDQPISTHSALRTGSLNVNTWKSAKYQEARNEIMVAKSNMPLMKESSFPAAVDNGNVKASADTEAASQKIQPAIPGLYSTATHTEDSDSRTIFVNNVHFAATKDSLSRHFNKFGEVLKVDILTDAGTGLAKGSAYVEFMRKESAEHALSLDGTSFMSRILKVVRKSYAPPEPAGSAMSSWPRIVRGTRFTASTFGRSPFLSRGGMHNAYRARLTIKPGARSMQWKRDAPAAPNQTSGNAIPSFTPRSMTYVRTEVKTIGSSDAAV</sequence>
<dbReference type="EMBL" id="CAMAPE010000027">
    <property type="protein sequence ID" value="CAH9092056.1"/>
    <property type="molecule type" value="Genomic_DNA"/>
</dbReference>
<dbReference type="InterPro" id="IPR035979">
    <property type="entry name" value="RBD_domain_sf"/>
</dbReference>
<name>A0A9P0ZAR0_CUSEU</name>
<feature type="region of interest" description="Disordered" evidence="2">
    <location>
        <begin position="168"/>
        <end position="201"/>
    </location>
</feature>
<dbReference type="InterPro" id="IPR002483">
    <property type="entry name" value="PWI_dom"/>
</dbReference>
<dbReference type="SUPFAM" id="SSF54928">
    <property type="entry name" value="RNA-binding domain, RBD"/>
    <property type="match status" value="1"/>
</dbReference>
<keyword evidence="1" id="KW-0694">RNA-binding</keyword>
<protein>
    <recommendedName>
        <fullName evidence="3">RRM domain-containing protein</fullName>
    </recommendedName>
</protein>
<dbReference type="InterPro" id="IPR040366">
    <property type="entry name" value="Nab2/ZC3H14"/>
</dbReference>
<feature type="domain" description="RRM" evidence="3">
    <location>
        <begin position="478"/>
        <end position="555"/>
    </location>
</feature>
<proteinExistence type="predicted"/>